<keyword evidence="1" id="KW-0328">Glycosyltransferase</keyword>
<evidence type="ECO:0000313" key="3">
    <source>
        <dbReference type="EMBL" id="MFB9057660.1"/>
    </source>
</evidence>
<gene>
    <name evidence="3" type="ORF">ACFFU9_13005</name>
</gene>
<dbReference type="PANTHER" id="PTHR30160">
    <property type="entry name" value="TETRAACYLDISACCHARIDE 4'-KINASE-RELATED"/>
    <property type="match status" value="1"/>
</dbReference>
<evidence type="ECO:0000256" key="2">
    <source>
        <dbReference type="ARBA" id="ARBA00022679"/>
    </source>
</evidence>
<evidence type="ECO:0000256" key="1">
    <source>
        <dbReference type="ARBA" id="ARBA00022676"/>
    </source>
</evidence>
<dbReference type="Proteomes" id="UP001589585">
    <property type="component" value="Unassembled WGS sequence"/>
</dbReference>
<dbReference type="SUPFAM" id="SSF53756">
    <property type="entry name" value="UDP-Glycosyltransferase/glycogen phosphorylase"/>
    <property type="match status" value="1"/>
</dbReference>
<name>A0ABV5FDZ0_9FLAO</name>
<dbReference type="EMBL" id="JBHMFC010000086">
    <property type="protein sequence ID" value="MFB9057660.1"/>
    <property type="molecule type" value="Genomic_DNA"/>
</dbReference>
<dbReference type="Pfam" id="PF01075">
    <property type="entry name" value="Glyco_transf_9"/>
    <property type="match status" value="1"/>
</dbReference>
<sequence>MRILTKNIGSSQNTSKSDLKHLSDIKKVLVCRPNQRLGNQLLLTPLIQELINTFPNCKIDLFVKGGVAHPIFKNYEQVDTIIVLPRKPFSHLLDYGWRWFKIKNKHYDLVVNGDKNSSSGRLSTECAHATHKVFGDVIEEVRNTYSDHAHISKYPIYNLRYYLAQLGFPNPSREVPVLDIKLSVSEIAEGKKILERIVKTDKKIICIYTNATGNKCYSETWWHALYNRLKIEYPDCYIIEMLPIENISKINFKAPHFYSEDIRQMASVIRNTAVFISADNGVMHLASASLTPTVGFFSTTNPDIYKPYGNGSIAIHTAQTNMDEWIREIDSIIK</sequence>
<dbReference type="InterPro" id="IPR051199">
    <property type="entry name" value="LPS_LOS_Heptosyltrfase"/>
</dbReference>
<proteinExistence type="predicted"/>
<reference evidence="3 4" key="1">
    <citation type="submission" date="2024-09" db="EMBL/GenBank/DDBJ databases">
        <authorList>
            <person name="Sun Q."/>
            <person name="Mori K."/>
        </authorList>
    </citation>
    <scope>NUCLEOTIDE SEQUENCE [LARGE SCALE GENOMIC DNA]</scope>
    <source>
        <strain evidence="3 4">CECT 8622</strain>
    </source>
</reference>
<dbReference type="CDD" id="cd03789">
    <property type="entry name" value="GT9_LPS_heptosyltransferase"/>
    <property type="match status" value="1"/>
</dbReference>
<accession>A0ABV5FDZ0</accession>
<dbReference type="InterPro" id="IPR002201">
    <property type="entry name" value="Glyco_trans_9"/>
</dbReference>
<keyword evidence="2" id="KW-0808">Transferase</keyword>
<dbReference type="PANTHER" id="PTHR30160:SF7">
    <property type="entry name" value="ADP-HEPTOSE--LPS HEPTOSYLTRANSFERASE 2"/>
    <property type="match status" value="1"/>
</dbReference>
<protein>
    <submittedName>
        <fullName evidence="3">Glycosyltransferase family 9 protein</fullName>
    </submittedName>
</protein>
<evidence type="ECO:0000313" key="4">
    <source>
        <dbReference type="Proteomes" id="UP001589585"/>
    </source>
</evidence>
<dbReference type="RefSeq" id="WP_379861907.1">
    <property type="nucleotide sequence ID" value="NZ_JBHMFC010000086.1"/>
</dbReference>
<organism evidence="3 4">
    <name type="scientific">Mariniflexile ostreae</name>
    <dbReference type="NCBI Taxonomy" id="1520892"/>
    <lineage>
        <taxon>Bacteria</taxon>
        <taxon>Pseudomonadati</taxon>
        <taxon>Bacteroidota</taxon>
        <taxon>Flavobacteriia</taxon>
        <taxon>Flavobacteriales</taxon>
        <taxon>Flavobacteriaceae</taxon>
        <taxon>Mariniflexile</taxon>
    </lineage>
</organism>
<keyword evidence="4" id="KW-1185">Reference proteome</keyword>
<comment type="caution">
    <text evidence="3">The sequence shown here is derived from an EMBL/GenBank/DDBJ whole genome shotgun (WGS) entry which is preliminary data.</text>
</comment>
<dbReference type="Gene3D" id="3.40.50.2000">
    <property type="entry name" value="Glycogen Phosphorylase B"/>
    <property type="match status" value="2"/>
</dbReference>